<feature type="non-terminal residue" evidence="2">
    <location>
        <position position="1"/>
    </location>
</feature>
<dbReference type="Proteomes" id="UP001225933">
    <property type="component" value="Unassembled WGS sequence"/>
</dbReference>
<comment type="caution">
    <text evidence="2">The sequence shown here is derived from an EMBL/GenBank/DDBJ whole genome shotgun (WGS) entry which is preliminary data.</text>
</comment>
<name>A0AAJ1RBY0_9FLAO</name>
<feature type="region of interest" description="Disordered" evidence="1">
    <location>
        <begin position="45"/>
        <end position="67"/>
    </location>
</feature>
<evidence type="ECO:0000256" key="1">
    <source>
        <dbReference type="SAM" id="MobiDB-lite"/>
    </source>
</evidence>
<accession>A0AAJ1RBY0</accession>
<feature type="non-terminal residue" evidence="2">
    <location>
        <position position="92"/>
    </location>
</feature>
<proteinExistence type="predicted"/>
<protein>
    <submittedName>
        <fullName evidence="2">Uncharacterized protein</fullName>
    </submittedName>
</protein>
<dbReference type="EMBL" id="JAUHGV010000160">
    <property type="protein sequence ID" value="MDN4015218.1"/>
    <property type="molecule type" value="Genomic_DNA"/>
</dbReference>
<dbReference type="AlphaFoldDB" id="A0AAJ1RBY0"/>
<dbReference type="RefSeq" id="WP_356905770.1">
    <property type="nucleotide sequence ID" value="NZ_JAUHGV010000160.1"/>
</dbReference>
<reference evidence="2" key="1">
    <citation type="submission" date="2023-06" db="EMBL/GenBank/DDBJ databases">
        <title>Two Chryseobacterium gambrini strains from China.</title>
        <authorList>
            <person name="Zeng J."/>
            <person name="Wu Y."/>
        </authorList>
    </citation>
    <scope>NUCLEOTIDE SEQUENCE</scope>
    <source>
        <strain evidence="2">SQ219</strain>
    </source>
</reference>
<evidence type="ECO:0000313" key="3">
    <source>
        <dbReference type="Proteomes" id="UP001225933"/>
    </source>
</evidence>
<organism evidence="2 3">
    <name type="scientific">Chryseobacterium gambrini</name>
    <dbReference type="NCBI Taxonomy" id="373672"/>
    <lineage>
        <taxon>Bacteria</taxon>
        <taxon>Pseudomonadati</taxon>
        <taxon>Bacteroidota</taxon>
        <taxon>Flavobacteriia</taxon>
        <taxon>Flavobacteriales</taxon>
        <taxon>Weeksellaceae</taxon>
        <taxon>Chryseobacterium group</taxon>
        <taxon>Chryseobacterium</taxon>
    </lineage>
</organism>
<evidence type="ECO:0000313" key="2">
    <source>
        <dbReference type="EMBL" id="MDN4015218.1"/>
    </source>
</evidence>
<gene>
    <name evidence="2" type="ORF">QX233_22480</name>
</gene>
<sequence length="92" mass="9961">DFDDRLAVPPFSPEEVTGRFRRRFVGLLDSHPGVAVVDLDTGVVRRDGATDDPPVTGRPAPSVPDRSTFPAAAYRACRTDDQGRAVAALERL</sequence>